<name>A0A8J3X7A8_9ACTN</name>
<evidence type="ECO:0000313" key="2">
    <source>
        <dbReference type="Proteomes" id="UP000599074"/>
    </source>
</evidence>
<evidence type="ECO:0000313" key="1">
    <source>
        <dbReference type="EMBL" id="GII26493.1"/>
    </source>
</evidence>
<dbReference type="Proteomes" id="UP000599074">
    <property type="component" value="Unassembled WGS sequence"/>
</dbReference>
<dbReference type="AlphaFoldDB" id="A0A8J3X7A8"/>
<keyword evidence="2" id="KW-1185">Reference proteome</keyword>
<protein>
    <submittedName>
        <fullName evidence="1">Uncharacterized protein</fullName>
    </submittedName>
</protein>
<proteinExistence type="predicted"/>
<comment type="caution">
    <text evidence="1">The sequence shown here is derived from an EMBL/GenBank/DDBJ whole genome shotgun (WGS) entry which is preliminary data.</text>
</comment>
<gene>
    <name evidence="1" type="ORF">Pme01_60900</name>
</gene>
<dbReference type="EMBL" id="BOON01000082">
    <property type="protein sequence ID" value="GII26493.1"/>
    <property type="molecule type" value="Genomic_DNA"/>
</dbReference>
<dbReference type="RefSeq" id="WP_168118266.1">
    <property type="nucleotide sequence ID" value="NZ_BOON01000082.1"/>
</dbReference>
<sequence length="63" mass="6850">MTDKARTVRVTVAVSPDLGAYATGALRADQIRCALCTHAPCDCPPFGTPAYFDLIARRHGHRH</sequence>
<organism evidence="1 2">
    <name type="scientific">Planosporangium mesophilum</name>
    <dbReference type="NCBI Taxonomy" id="689768"/>
    <lineage>
        <taxon>Bacteria</taxon>
        <taxon>Bacillati</taxon>
        <taxon>Actinomycetota</taxon>
        <taxon>Actinomycetes</taxon>
        <taxon>Micromonosporales</taxon>
        <taxon>Micromonosporaceae</taxon>
        <taxon>Planosporangium</taxon>
    </lineage>
</organism>
<reference evidence="1" key="1">
    <citation type="submission" date="2021-01" db="EMBL/GenBank/DDBJ databases">
        <title>Whole genome shotgun sequence of Planosporangium mesophilum NBRC 109066.</title>
        <authorList>
            <person name="Komaki H."/>
            <person name="Tamura T."/>
        </authorList>
    </citation>
    <scope>NUCLEOTIDE SEQUENCE</scope>
    <source>
        <strain evidence="1">NBRC 109066</strain>
    </source>
</reference>
<accession>A0A8J3X7A8</accession>